<feature type="domain" description="Flagellar motor switch protein FliN-like C-terminal" evidence="12">
    <location>
        <begin position="238"/>
        <end position="306"/>
    </location>
</feature>
<dbReference type="Gene3D" id="2.30.330.10">
    <property type="entry name" value="SpoA-like"/>
    <property type="match status" value="1"/>
</dbReference>
<comment type="similarity">
    <text evidence="3">Belongs to the FliM family.</text>
</comment>
<keyword evidence="10" id="KW-0975">Bacterial flagellum</keyword>
<dbReference type="GO" id="GO:0003774">
    <property type="term" value="F:cytoskeletal motor activity"/>
    <property type="evidence" value="ECO:0007669"/>
    <property type="project" value="InterPro"/>
</dbReference>
<dbReference type="CDD" id="cd17908">
    <property type="entry name" value="FliM"/>
    <property type="match status" value="1"/>
</dbReference>
<dbReference type="GO" id="GO:0005886">
    <property type="term" value="C:plasma membrane"/>
    <property type="evidence" value="ECO:0007669"/>
    <property type="project" value="UniProtKB-SubCell"/>
</dbReference>
<organism evidence="13 14">
    <name type="scientific">Limimaricola pyoseonensis</name>
    <dbReference type="NCBI Taxonomy" id="521013"/>
    <lineage>
        <taxon>Bacteria</taxon>
        <taxon>Pseudomonadati</taxon>
        <taxon>Pseudomonadota</taxon>
        <taxon>Alphaproteobacteria</taxon>
        <taxon>Rhodobacterales</taxon>
        <taxon>Paracoccaceae</taxon>
        <taxon>Limimaricola</taxon>
    </lineage>
</organism>
<evidence type="ECO:0000313" key="13">
    <source>
        <dbReference type="EMBL" id="SDF34902.1"/>
    </source>
</evidence>
<comment type="function">
    <text evidence="11">FliM is one of three proteins (FliG, FliN, FliM) that forms the rotor-mounted switch complex (C ring), located at the base of the basal body. This complex interacts with the CheY and CheZ chemotaxis proteins, in addition to contacting components of the motor that determine the direction of flagellar rotation.</text>
</comment>
<evidence type="ECO:0000256" key="9">
    <source>
        <dbReference type="ARBA" id="ARBA00023136"/>
    </source>
</evidence>
<dbReference type="STRING" id="521013.SAMN04488567_0168"/>
<evidence type="ECO:0000256" key="4">
    <source>
        <dbReference type="ARBA" id="ARBA00021898"/>
    </source>
</evidence>
<evidence type="ECO:0000256" key="6">
    <source>
        <dbReference type="ARBA" id="ARBA00022500"/>
    </source>
</evidence>
<keyword evidence="8" id="KW-0283">Flagellar rotation</keyword>
<dbReference type="Pfam" id="PF02154">
    <property type="entry name" value="FliM"/>
    <property type="match status" value="1"/>
</dbReference>
<evidence type="ECO:0000256" key="7">
    <source>
        <dbReference type="ARBA" id="ARBA00022519"/>
    </source>
</evidence>
<reference evidence="14" key="1">
    <citation type="submission" date="2016-10" db="EMBL/GenBank/DDBJ databases">
        <authorList>
            <person name="Varghese N."/>
            <person name="Submissions S."/>
        </authorList>
    </citation>
    <scope>NUCLEOTIDE SEQUENCE [LARGE SCALE GENOMIC DNA]</scope>
    <source>
        <strain evidence="14">DSM 21424</strain>
    </source>
</reference>
<evidence type="ECO:0000256" key="10">
    <source>
        <dbReference type="ARBA" id="ARBA00023143"/>
    </source>
</evidence>
<keyword evidence="14" id="KW-1185">Reference proteome</keyword>
<keyword evidence="13" id="KW-0969">Cilium</keyword>
<dbReference type="PRINTS" id="PR00955">
    <property type="entry name" value="FLGMOTORFLIM"/>
</dbReference>
<gene>
    <name evidence="13" type="ORF">SAMN04488567_0168</name>
</gene>
<evidence type="ECO:0000259" key="12">
    <source>
        <dbReference type="Pfam" id="PF01052"/>
    </source>
</evidence>
<dbReference type="Gene3D" id="3.40.1550.10">
    <property type="entry name" value="CheC-like"/>
    <property type="match status" value="1"/>
</dbReference>
<evidence type="ECO:0000256" key="2">
    <source>
        <dbReference type="ARBA" id="ARBA00004417"/>
    </source>
</evidence>
<keyword evidence="6" id="KW-0145">Chemotaxis</keyword>
<keyword evidence="7" id="KW-0997">Cell inner membrane</keyword>
<name>A0A1G7KCK5_9RHOB</name>
<dbReference type="GO" id="GO:0009425">
    <property type="term" value="C:bacterial-type flagellum basal body"/>
    <property type="evidence" value="ECO:0007669"/>
    <property type="project" value="UniProtKB-SubCell"/>
</dbReference>
<keyword evidence="5" id="KW-1003">Cell membrane</keyword>
<keyword evidence="13" id="KW-0966">Cell projection</keyword>
<evidence type="ECO:0000256" key="5">
    <source>
        <dbReference type="ARBA" id="ARBA00022475"/>
    </source>
</evidence>
<protein>
    <recommendedName>
        <fullName evidence="4">Flagellar motor switch protein FliM</fullName>
    </recommendedName>
</protein>
<sequence length="317" mass="34372">MIQRTLRLPEGGLTQGSIEEQIIEMASLSYERLPLLEAIVERYALGLGAAFKSFCGSPCEVTVRSFDYLPCGPALESLPAPALTAVVRVQPWDGRLGLTISPELMFSLLELMLGGRSGPSKSWTPRSFTAIEKRFAERVAGVALRDLENAFETVDEISCRIEHLETSPQNAMLAPPAAAAIRVVLRVTVEERQGDLALVIPDSLIDTVRSLLVQSFPGGEIAGGDGGWRAALSRSITGSEARLTAVLHEVKLELRDVLEWQRGQVLDLGIGMDHEVEVRCSGHAMFRAAIGRRKTGAMALRVTEEIGQGDDEDGPVD</sequence>
<dbReference type="InterPro" id="IPR036429">
    <property type="entry name" value="SpoA-like_sf"/>
</dbReference>
<comment type="subcellular location">
    <subcellularLocation>
        <location evidence="1">Bacterial flagellum basal body</location>
    </subcellularLocation>
    <subcellularLocation>
        <location evidence="2">Cell inner membrane</location>
        <topology evidence="2">Peripheral membrane protein</topology>
    </subcellularLocation>
</comment>
<evidence type="ECO:0000313" key="14">
    <source>
        <dbReference type="Proteomes" id="UP000198922"/>
    </source>
</evidence>
<dbReference type="EMBL" id="FNAT01000011">
    <property type="protein sequence ID" value="SDF34902.1"/>
    <property type="molecule type" value="Genomic_DNA"/>
</dbReference>
<dbReference type="SUPFAM" id="SSF101801">
    <property type="entry name" value="Surface presentation of antigens (SPOA)"/>
    <property type="match status" value="1"/>
</dbReference>
<keyword evidence="9" id="KW-0472">Membrane</keyword>
<dbReference type="Proteomes" id="UP000198922">
    <property type="component" value="Unassembled WGS sequence"/>
</dbReference>
<evidence type="ECO:0000256" key="11">
    <source>
        <dbReference type="ARBA" id="ARBA00025044"/>
    </source>
</evidence>
<keyword evidence="13" id="KW-0282">Flagellum</keyword>
<dbReference type="PANTHER" id="PTHR30034">
    <property type="entry name" value="FLAGELLAR MOTOR SWITCH PROTEIN FLIM"/>
    <property type="match status" value="1"/>
</dbReference>
<dbReference type="AlphaFoldDB" id="A0A1G7KCK5"/>
<evidence type="ECO:0000256" key="3">
    <source>
        <dbReference type="ARBA" id="ARBA00011049"/>
    </source>
</evidence>
<dbReference type="SUPFAM" id="SSF103039">
    <property type="entry name" value="CheC-like"/>
    <property type="match status" value="1"/>
</dbReference>
<dbReference type="GO" id="GO:0050918">
    <property type="term" value="P:positive chemotaxis"/>
    <property type="evidence" value="ECO:0007669"/>
    <property type="project" value="TreeGrafter"/>
</dbReference>
<dbReference type="RefSeq" id="WP_165612653.1">
    <property type="nucleotide sequence ID" value="NZ_FNAT01000011.1"/>
</dbReference>
<proteinExistence type="inferred from homology"/>
<accession>A0A1G7KCK5</accession>
<evidence type="ECO:0000256" key="8">
    <source>
        <dbReference type="ARBA" id="ARBA00022779"/>
    </source>
</evidence>
<dbReference type="Pfam" id="PF01052">
    <property type="entry name" value="FliMN_C"/>
    <property type="match status" value="1"/>
</dbReference>
<dbReference type="InterPro" id="IPR001543">
    <property type="entry name" value="FliN-like_C"/>
</dbReference>
<dbReference type="GO" id="GO:0071978">
    <property type="term" value="P:bacterial-type flagellum-dependent swarming motility"/>
    <property type="evidence" value="ECO:0007669"/>
    <property type="project" value="TreeGrafter"/>
</dbReference>
<dbReference type="InterPro" id="IPR001689">
    <property type="entry name" value="Flag_FliM"/>
</dbReference>
<dbReference type="PANTHER" id="PTHR30034:SF3">
    <property type="entry name" value="FLAGELLAR MOTOR SWITCH PROTEIN FLIM"/>
    <property type="match status" value="1"/>
</dbReference>
<evidence type="ECO:0000256" key="1">
    <source>
        <dbReference type="ARBA" id="ARBA00004117"/>
    </source>
</evidence>
<dbReference type="InterPro" id="IPR028976">
    <property type="entry name" value="CheC-like_sf"/>
</dbReference>